<keyword evidence="2" id="KW-0378">Hydrolase</keyword>
<dbReference type="OrthoDB" id="9794725at2"/>
<dbReference type="STRING" id="177437.HRM2_22240"/>
<gene>
    <name evidence="2" type="ordered locus">HRM2_22240</name>
</gene>
<dbReference type="InterPro" id="IPR051532">
    <property type="entry name" value="Ester_Hydrolysis_Enzymes"/>
</dbReference>
<organism evidence="2 3">
    <name type="scientific">Desulforapulum autotrophicum (strain ATCC 43914 / DSM 3382 / VKM B-1955 / HRM2)</name>
    <name type="common">Desulfobacterium autotrophicum</name>
    <dbReference type="NCBI Taxonomy" id="177437"/>
    <lineage>
        <taxon>Bacteria</taxon>
        <taxon>Pseudomonadati</taxon>
        <taxon>Thermodesulfobacteriota</taxon>
        <taxon>Desulfobacteria</taxon>
        <taxon>Desulfobacterales</taxon>
        <taxon>Desulfobacteraceae</taxon>
        <taxon>Desulforapulum</taxon>
    </lineage>
</organism>
<dbReference type="PANTHER" id="PTHR30383">
    <property type="entry name" value="THIOESTERASE 1/PROTEASE 1/LYSOPHOSPHOLIPASE L1"/>
    <property type="match status" value="1"/>
</dbReference>
<dbReference type="EMBL" id="CP001087">
    <property type="protein sequence ID" value="ACN15322.1"/>
    <property type="molecule type" value="Genomic_DNA"/>
</dbReference>
<dbReference type="eggNOG" id="COG2755">
    <property type="taxonomic scope" value="Bacteria"/>
</dbReference>
<dbReference type="SUPFAM" id="SSF52266">
    <property type="entry name" value="SGNH hydrolase"/>
    <property type="match status" value="1"/>
</dbReference>
<dbReference type="HOGENOM" id="CLU_1114095_0_0_7"/>
<dbReference type="KEGG" id="dat:HRM2_22240"/>
<evidence type="ECO:0000313" key="3">
    <source>
        <dbReference type="Proteomes" id="UP000000442"/>
    </source>
</evidence>
<feature type="domain" description="SGNH hydrolase-type esterase" evidence="1">
    <location>
        <begin position="47"/>
        <end position="230"/>
    </location>
</feature>
<dbReference type="InterPro" id="IPR013830">
    <property type="entry name" value="SGNH_hydro"/>
</dbReference>
<dbReference type="PANTHER" id="PTHR30383:SF5">
    <property type="entry name" value="SGNH HYDROLASE-TYPE ESTERASE DOMAIN-CONTAINING PROTEIN"/>
    <property type="match status" value="1"/>
</dbReference>
<sequence length="243" mass="26273">MKFKLKLNTINSVMIVLIVSSISCTNQKKIKTVIPVKEWHQTSVLMIGDSITEGVQSRPFAEAYTTVAAKVLGQRFTVTAIGCGGATTWDWSLLGGVTFCGGRFWEPNVYESLARPNLPADVVTVMLGTNDATGFYEPAPISPVAYRTNLANLVTHLLKDGAGKVMLMPPPHMCESANADVVRRLEAYRTIVGDICNTHAGVVCGPDVYTLLDEDDFQGCDVHPNGFGHRTLGTAIAEMILGQ</sequence>
<evidence type="ECO:0000259" key="1">
    <source>
        <dbReference type="Pfam" id="PF13472"/>
    </source>
</evidence>
<dbReference type="PROSITE" id="PS51257">
    <property type="entry name" value="PROKAR_LIPOPROTEIN"/>
    <property type="match status" value="1"/>
</dbReference>
<dbReference type="AlphaFoldDB" id="C0QEI0"/>
<dbReference type="GO" id="GO:0004622">
    <property type="term" value="F:phosphatidylcholine lysophospholipase activity"/>
    <property type="evidence" value="ECO:0007669"/>
    <property type="project" value="TreeGrafter"/>
</dbReference>
<proteinExistence type="predicted"/>
<dbReference type="Proteomes" id="UP000000442">
    <property type="component" value="Chromosome"/>
</dbReference>
<accession>C0QEI0</accession>
<name>C0QEI0_DESAH</name>
<dbReference type="Pfam" id="PF13472">
    <property type="entry name" value="Lipase_GDSL_2"/>
    <property type="match status" value="1"/>
</dbReference>
<protein>
    <submittedName>
        <fullName evidence="2">SGNH hydrolase family protein</fullName>
    </submittedName>
</protein>
<reference evidence="2 3" key="1">
    <citation type="journal article" date="2009" name="Environ. Microbiol.">
        <title>Genome sequence of Desulfobacterium autotrophicum HRM2, a marine sulfate reducer oxidizing organic carbon completely to carbon dioxide.</title>
        <authorList>
            <person name="Strittmatter A.W."/>
            <person name="Liesegang H."/>
            <person name="Rabus R."/>
            <person name="Decker I."/>
            <person name="Amann J."/>
            <person name="Andres S."/>
            <person name="Henne A."/>
            <person name="Fricke W.F."/>
            <person name="Martinez-Arias R."/>
            <person name="Bartels D."/>
            <person name="Goesmann A."/>
            <person name="Krause L."/>
            <person name="Puehler A."/>
            <person name="Klenk H.P."/>
            <person name="Richter M."/>
            <person name="Schuler M."/>
            <person name="Gloeckner F.O."/>
            <person name="Meyerdierks A."/>
            <person name="Gottschalk G."/>
            <person name="Amann R."/>
        </authorList>
    </citation>
    <scope>NUCLEOTIDE SEQUENCE [LARGE SCALE GENOMIC DNA]</scope>
    <source>
        <strain evidence="3">ATCC 43914 / DSM 3382 / HRM2</strain>
    </source>
</reference>
<dbReference type="InterPro" id="IPR036514">
    <property type="entry name" value="SGNH_hydro_sf"/>
</dbReference>
<evidence type="ECO:0000313" key="2">
    <source>
        <dbReference type="EMBL" id="ACN15322.1"/>
    </source>
</evidence>
<dbReference type="Gene3D" id="3.40.50.1110">
    <property type="entry name" value="SGNH hydrolase"/>
    <property type="match status" value="1"/>
</dbReference>
<dbReference type="RefSeq" id="WP_015904091.1">
    <property type="nucleotide sequence ID" value="NC_012108.1"/>
</dbReference>
<keyword evidence="3" id="KW-1185">Reference proteome</keyword>